<dbReference type="RefSeq" id="XP_015604562.1">
    <property type="nucleotide sequence ID" value="XM_015749076.2"/>
</dbReference>
<sequence>MNSDSRSQSINDDLKTCQMQHSDDCLLLQSELLDYVATSNAIFKSQQKGDPELSFDEKRTIAAKILQKSHCIFLSRFGCFLKKEHLRYFEKAMASDHELTYHINRLHRYYNSSTRQIDIKNRRYQALKLLIEDGDYFSETEMMKRNPLLYEQLVGQYLTEDQKKARDNIDTTNVTFVSLLMEGIDKDGLRNLKKAQEDAEDNVVEENESDEEWDEEQSCIGRKGASELRWGEAIDAPMNLYRNAQKEKRMDMLWTRISNEERKMLKQEFVTNMYQSFLDGKDIDFDYSAVDDNEAYDNVGLRTQDEEEKYFDSESPKTVLPTNSKEHKITDLESEDELDAYMKSLEDK</sequence>
<evidence type="ECO:0000256" key="1">
    <source>
        <dbReference type="SAM" id="MobiDB-lite"/>
    </source>
</evidence>
<dbReference type="GeneID" id="107272185"/>
<keyword evidence="3" id="KW-1185">Reference proteome</keyword>
<gene>
    <name evidence="4 5" type="primary">LOC107272185</name>
</gene>
<evidence type="ECO:0000313" key="3">
    <source>
        <dbReference type="Proteomes" id="UP000694920"/>
    </source>
</evidence>
<dbReference type="PANTHER" id="PTHR31840:SF1">
    <property type="entry name" value="COILED-COIL DOMAIN-CONTAINING PROTEIN 97"/>
    <property type="match status" value="1"/>
</dbReference>
<evidence type="ECO:0000313" key="5">
    <source>
        <dbReference type="RefSeq" id="XP_015604562.1"/>
    </source>
</evidence>
<evidence type="ECO:0000313" key="4">
    <source>
        <dbReference type="RefSeq" id="XP_015604561.1"/>
    </source>
</evidence>
<dbReference type="InterPro" id="IPR040233">
    <property type="entry name" value="CCD97-like_C"/>
</dbReference>
<accession>A0AAJ7FRF5</accession>
<dbReference type="KEGG" id="ccin:107272185"/>
<proteinExistence type="predicted"/>
<dbReference type="Pfam" id="PF09747">
    <property type="entry name" value="CCD97-like_C"/>
    <property type="match status" value="1"/>
</dbReference>
<dbReference type="PANTHER" id="PTHR31840">
    <property type="entry name" value="COILED-COIL DOMAIN-CONTAINING PROTEIN 97"/>
    <property type="match status" value="1"/>
</dbReference>
<dbReference type="AlphaFoldDB" id="A0AAJ7FRF5"/>
<evidence type="ECO:0000259" key="2">
    <source>
        <dbReference type="Pfam" id="PF09747"/>
    </source>
</evidence>
<feature type="domain" description="CCD97-like C-terminal" evidence="2">
    <location>
        <begin position="121"/>
        <end position="314"/>
    </location>
</feature>
<dbReference type="RefSeq" id="XP_015604561.1">
    <property type="nucleotide sequence ID" value="XM_015749075.2"/>
</dbReference>
<dbReference type="InterPro" id="IPR018613">
    <property type="entry name" value="Ccdc97-like"/>
</dbReference>
<reference evidence="4 5" key="1">
    <citation type="submission" date="2025-04" db="UniProtKB">
        <authorList>
            <consortium name="RefSeq"/>
        </authorList>
    </citation>
    <scope>IDENTIFICATION</scope>
</reference>
<protein>
    <submittedName>
        <fullName evidence="4 5">Coiled-coil domain-containing protein 97</fullName>
    </submittedName>
</protein>
<name>A0AAJ7FRF5_CEPCN</name>
<feature type="region of interest" description="Disordered" evidence="1">
    <location>
        <begin position="302"/>
        <end position="335"/>
    </location>
</feature>
<organism evidence="3 4">
    <name type="scientific">Cephus cinctus</name>
    <name type="common">Wheat stem sawfly</name>
    <dbReference type="NCBI Taxonomy" id="211228"/>
    <lineage>
        <taxon>Eukaryota</taxon>
        <taxon>Metazoa</taxon>
        <taxon>Ecdysozoa</taxon>
        <taxon>Arthropoda</taxon>
        <taxon>Hexapoda</taxon>
        <taxon>Insecta</taxon>
        <taxon>Pterygota</taxon>
        <taxon>Neoptera</taxon>
        <taxon>Endopterygota</taxon>
        <taxon>Hymenoptera</taxon>
        <taxon>Cephoidea</taxon>
        <taxon>Cephidae</taxon>
        <taxon>Cephus</taxon>
    </lineage>
</organism>
<dbReference type="Proteomes" id="UP000694920">
    <property type="component" value="Unplaced"/>
</dbReference>